<proteinExistence type="inferred from homology"/>
<comment type="cofactor">
    <cofactor evidence="1">
        <name>pyridoxal 5'-phosphate</name>
        <dbReference type="ChEBI" id="CHEBI:597326"/>
    </cofactor>
</comment>
<dbReference type="InterPro" id="IPR015421">
    <property type="entry name" value="PyrdxlP-dep_Trfase_major"/>
</dbReference>
<dbReference type="Proteomes" id="UP000007879">
    <property type="component" value="Unassembled WGS sequence"/>
</dbReference>
<dbReference type="InterPro" id="IPR049704">
    <property type="entry name" value="Aminotrans_3_PPA_site"/>
</dbReference>
<dbReference type="AlphaFoldDB" id="A0A1X7U1K0"/>
<dbReference type="PROSITE" id="PS00600">
    <property type="entry name" value="AA_TRANSFER_CLASS_3"/>
    <property type="match status" value="1"/>
</dbReference>
<dbReference type="PANTHER" id="PTHR11986:SF58">
    <property type="entry name" value="LEUCINE_METHIONINE RACEMASE"/>
    <property type="match status" value="1"/>
</dbReference>
<comment type="similarity">
    <text evidence="2 4">Belongs to the class-III pyridoxal-phosphate-dependent aminotransferase family.</text>
</comment>
<dbReference type="GO" id="GO:0008483">
    <property type="term" value="F:transaminase activity"/>
    <property type="evidence" value="ECO:0007669"/>
    <property type="project" value="InterPro"/>
</dbReference>
<keyword evidence="7" id="KW-1185">Reference proteome</keyword>
<dbReference type="PANTHER" id="PTHR11986">
    <property type="entry name" value="AMINOTRANSFERASE CLASS III"/>
    <property type="match status" value="1"/>
</dbReference>
<dbReference type="Gene3D" id="3.40.640.10">
    <property type="entry name" value="Type I PLP-dependent aspartate aminotransferase-like (Major domain)"/>
    <property type="match status" value="1"/>
</dbReference>
<evidence type="ECO:0000256" key="2">
    <source>
        <dbReference type="ARBA" id="ARBA00008954"/>
    </source>
</evidence>
<dbReference type="InParanoid" id="A0A1X7U1K0"/>
<dbReference type="STRING" id="400682.A0A1X7U1K0"/>
<dbReference type="InterPro" id="IPR015424">
    <property type="entry name" value="PyrdxlP-dep_Trfase"/>
</dbReference>
<dbReference type="Gene3D" id="3.90.1150.10">
    <property type="entry name" value="Aspartate Aminotransferase, domain 1"/>
    <property type="match status" value="1"/>
</dbReference>
<dbReference type="GO" id="GO:0030170">
    <property type="term" value="F:pyridoxal phosphate binding"/>
    <property type="evidence" value="ECO:0007669"/>
    <property type="project" value="InterPro"/>
</dbReference>
<reference evidence="7" key="1">
    <citation type="journal article" date="2010" name="Nature">
        <title>The Amphimedon queenslandica genome and the evolution of animal complexity.</title>
        <authorList>
            <person name="Srivastava M."/>
            <person name="Simakov O."/>
            <person name="Chapman J."/>
            <person name="Fahey B."/>
            <person name="Gauthier M.E."/>
            <person name="Mitros T."/>
            <person name="Richards G.S."/>
            <person name="Conaco C."/>
            <person name="Dacre M."/>
            <person name="Hellsten U."/>
            <person name="Larroux C."/>
            <person name="Putnam N.H."/>
            <person name="Stanke M."/>
            <person name="Adamska M."/>
            <person name="Darling A."/>
            <person name="Degnan S.M."/>
            <person name="Oakley T.H."/>
            <person name="Plachetzki D.C."/>
            <person name="Zhai Y."/>
            <person name="Adamski M."/>
            <person name="Calcino A."/>
            <person name="Cummins S.F."/>
            <person name="Goodstein D.M."/>
            <person name="Harris C."/>
            <person name="Jackson D.J."/>
            <person name="Leys S.P."/>
            <person name="Shu S."/>
            <person name="Woodcroft B.J."/>
            <person name="Vervoort M."/>
            <person name="Kosik K.S."/>
            <person name="Manning G."/>
            <person name="Degnan B.M."/>
            <person name="Rokhsar D.S."/>
        </authorList>
    </citation>
    <scope>NUCLEOTIDE SEQUENCE [LARGE SCALE GENOMIC DNA]</scope>
</reference>
<dbReference type="CDD" id="cd00610">
    <property type="entry name" value="OAT_like"/>
    <property type="match status" value="1"/>
</dbReference>
<evidence type="ECO:0000256" key="4">
    <source>
        <dbReference type="RuleBase" id="RU003560"/>
    </source>
</evidence>
<dbReference type="PIRSF" id="PIRSF000521">
    <property type="entry name" value="Transaminase_4ab_Lys_Orn"/>
    <property type="match status" value="1"/>
</dbReference>
<evidence type="ECO:0000256" key="3">
    <source>
        <dbReference type="ARBA" id="ARBA00022898"/>
    </source>
</evidence>
<sequence length="466" mass="50366">MDSSQEAAEAEERATSISVSGIPPGQKSQALLKRLDDSIGKTNYVGLYGIALESGSGPYMKDVDGNAYLDCLAAASVNVLGYGQENIAKRLYTVTSSMQNTGFIYSPNTHAVELAEKLISITPGDWPKKVILGLSGSDSNGGAIEAMRRFTTRKGVIHFKNAYHGSTGLSQQASDFGLLNKGIYLKTPFFASVSFPTTAEEGEATLKKIEKLLYSGIYGGFIAEVFQGDAGVILPPPGFFCNLKALLEKYQALLIVDEIQSGMGRTGKWWACEHEDIAPDIIVMGKGLGGGFVPISAAVGRKEVLDSLDPGQQLFTFAGHPTASLAACLVIDAIEERNLIKGALRVGTLLKRKLKELQSCYPDIIIAVRGMGLMIGVEIDTSRELFELISKESNAVVFATRCAEKGIYVGYFGTKHQVIRIEPPLVIGDLEVFEIIRIMKEVCEEVMNGDIPKETIDNVKKYSIGL</sequence>
<evidence type="ECO:0000256" key="5">
    <source>
        <dbReference type="SAM" id="MobiDB-lite"/>
    </source>
</evidence>
<evidence type="ECO:0000256" key="1">
    <source>
        <dbReference type="ARBA" id="ARBA00001933"/>
    </source>
</evidence>
<feature type="region of interest" description="Disordered" evidence="5">
    <location>
        <begin position="1"/>
        <end position="23"/>
    </location>
</feature>
<organism evidence="6">
    <name type="scientific">Amphimedon queenslandica</name>
    <name type="common">Sponge</name>
    <dbReference type="NCBI Taxonomy" id="400682"/>
    <lineage>
        <taxon>Eukaryota</taxon>
        <taxon>Metazoa</taxon>
        <taxon>Porifera</taxon>
        <taxon>Demospongiae</taxon>
        <taxon>Heteroscleromorpha</taxon>
        <taxon>Haplosclerida</taxon>
        <taxon>Niphatidae</taxon>
        <taxon>Amphimedon</taxon>
    </lineage>
</organism>
<gene>
    <name evidence="6" type="primary">105314079</name>
</gene>
<dbReference type="OrthoDB" id="10261433at2759"/>
<keyword evidence="3 4" id="KW-0663">Pyridoxal phosphate</keyword>
<name>A0A1X7U1K0_AMPQE</name>
<evidence type="ECO:0000313" key="6">
    <source>
        <dbReference type="EnsemblMetazoa" id="Aqu2.1.21254_001"/>
    </source>
</evidence>
<accession>A0A1X7U1K0</accession>
<reference evidence="6" key="2">
    <citation type="submission" date="2017-05" db="UniProtKB">
        <authorList>
            <consortium name="EnsemblMetazoa"/>
        </authorList>
    </citation>
    <scope>IDENTIFICATION</scope>
</reference>
<dbReference type="InterPro" id="IPR050103">
    <property type="entry name" value="Class-III_PLP-dep_AT"/>
</dbReference>
<dbReference type="Pfam" id="PF00202">
    <property type="entry name" value="Aminotran_3"/>
    <property type="match status" value="1"/>
</dbReference>
<dbReference type="GO" id="GO:0042802">
    <property type="term" value="F:identical protein binding"/>
    <property type="evidence" value="ECO:0007669"/>
    <property type="project" value="TreeGrafter"/>
</dbReference>
<evidence type="ECO:0000313" key="7">
    <source>
        <dbReference type="Proteomes" id="UP000007879"/>
    </source>
</evidence>
<dbReference type="InterPro" id="IPR005814">
    <property type="entry name" value="Aminotrans_3"/>
</dbReference>
<dbReference type="KEGG" id="aqu:105314079"/>
<dbReference type="InterPro" id="IPR015422">
    <property type="entry name" value="PyrdxlP-dep_Trfase_small"/>
</dbReference>
<dbReference type="EnsemblMetazoa" id="Aqu2.1.21254_001">
    <property type="protein sequence ID" value="Aqu2.1.21254_001"/>
    <property type="gene ID" value="Aqu2.1.21254"/>
</dbReference>
<protein>
    <submittedName>
        <fullName evidence="6">Uncharacterized protein</fullName>
    </submittedName>
</protein>
<dbReference type="SUPFAM" id="SSF53383">
    <property type="entry name" value="PLP-dependent transferases"/>
    <property type="match status" value="1"/>
</dbReference>
<dbReference type="EnsemblMetazoa" id="XM_011408006.2">
    <property type="protein sequence ID" value="XP_011406308.1"/>
    <property type="gene ID" value="LOC105314079"/>
</dbReference>
<dbReference type="eggNOG" id="KOG1404">
    <property type="taxonomic scope" value="Eukaryota"/>
</dbReference>